<gene>
    <name evidence="1" type="ORF">GGR34_001255</name>
</gene>
<reference evidence="1 2" key="1">
    <citation type="submission" date="2020-08" db="EMBL/GenBank/DDBJ databases">
        <title>Genomic Encyclopedia of Type Strains, Phase IV (KMG-IV): sequencing the most valuable type-strain genomes for metagenomic binning, comparative biology and taxonomic classification.</title>
        <authorList>
            <person name="Goeker M."/>
        </authorList>
    </citation>
    <scope>NUCLEOTIDE SEQUENCE [LARGE SCALE GENOMIC DNA]</scope>
    <source>
        <strain evidence="1 2">DSM 15743</strain>
    </source>
</reference>
<name>A0A7W6N705_9HYPH</name>
<accession>A0A7W6N705</accession>
<organism evidence="1 2">
    <name type="scientific">Microvirga flocculans</name>
    <dbReference type="NCBI Taxonomy" id="217168"/>
    <lineage>
        <taxon>Bacteria</taxon>
        <taxon>Pseudomonadati</taxon>
        <taxon>Pseudomonadota</taxon>
        <taxon>Alphaproteobacteria</taxon>
        <taxon>Hyphomicrobiales</taxon>
        <taxon>Methylobacteriaceae</taxon>
        <taxon>Microvirga</taxon>
    </lineage>
</organism>
<keyword evidence="2" id="KW-1185">Reference proteome</keyword>
<dbReference type="AlphaFoldDB" id="A0A7W6N705"/>
<proteinExistence type="predicted"/>
<dbReference type="Proteomes" id="UP000519439">
    <property type="component" value="Unassembled WGS sequence"/>
</dbReference>
<evidence type="ECO:0000313" key="2">
    <source>
        <dbReference type="Proteomes" id="UP000519439"/>
    </source>
</evidence>
<dbReference type="RefSeq" id="WP_275944447.1">
    <property type="nucleotide sequence ID" value="NZ_JACIDC010000003.1"/>
</dbReference>
<dbReference type="EMBL" id="JACIDC010000003">
    <property type="protein sequence ID" value="MBB4039613.1"/>
    <property type="molecule type" value="Genomic_DNA"/>
</dbReference>
<comment type="caution">
    <text evidence="1">The sequence shown here is derived from an EMBL/GenBank/DDBJ whole genome shotgun (WGS) entry which is preliminary data.</text>
</comment>
<sequence length="44" mass="4698">MKNAKSKATAKTEKKAVVELSLEQLATAAGGKCDRRIIVYSTTS</sequence>
<protein>
    <submittedName>
        <fullName evidence="1">Uncharacterized protein</fullName>
    </submittedName>
</protein>
<evidence type="ECO:0000313" key="1">
    <source>
        <dbReference type="EMBL" id="MBB4039613.1"/>
    </source>
</evidence>